<dbReference type="PANTHER" id="PTHR10146">
    <property type="entry name" value="PROLINE SYNTHETASE CO-TRANSCRIBED BACTERIAL HOMOLOG PROTEIN"/>
    <property type="match status" value="1"/>
</dbReference>
<evidence type="ECO:0000313" key="7">
    <source>
        <dbReference type="Proteomes" id="UP000298017"/>
    </source>
</evidence>
<dbReference type="EMBL" id="SPNK01000004">
    <property type="protein sequence ID" value="TFI02017.1"/>
    <property type="molecule type" value="Genomic_DNA"/>
</dbReference>
<comment type="caution">
    <text evidence="6">The sequence shown here is derived from an EMBL/GenBank/DDBJ whole genome shotgun (WGS) entry which is preliminary data.</text>
</comment>
<protein>
    <recommendedName>
        <fullName evidence="2">Pyridoxal phosphate homeostasis protein</fullName>
        <shortName evidence="2">PLP homeostasis protein</shortName>
    </recommendedName>
</protein>
<feature type="region of interest" description="Disordered" evidence="4">
    <location>
        <begin position="1"/>
        <end position="27"/>
    </location>
</feature>
<dbReference type="HAMAP" id="MF_02087">
    <property type="entry name" value="PLP_homeostasis"/>
    <property type="match status" value="1"/>
</dbReference>
<reference evidence="6 7" key="1">
    <citation type="submission" date="2019-03" db="EMBL/GenBank/DDBJ databases">
        <title>Genome Sequencing and Assembly of Various Microbes Isolated from Alder Root Nodule.</title>
        <authorList>
            <person name="Swanson E."/>
            <person name="Sevigny J.L."/>
            <person name="Pesce C."/>
            <person name="Davis I."/>
            <person name="Kleiner V."/>
            <person name="Tisa L."/>
        </authorList>
    </citation>
    <scope>NUCLEOTIDE SEQUENCE [LARGE SCALE GENOMIC DNA]</scope>
    <source>
        <strain evidence="6 7">4R-31</strain>
    </source>
</reference>
<evidence type="ECO:0000256" key="1">
    <source>
        <dbReference type="ARBA" id="ARBA00022898"/>
    </source>
</evidence>
<comment type="similarity">
    <text evidence="2 3">Belongs to the pyridoxal phosphate-binding protein YggS/PROSC family.</text>
</comment>
<name>A0AAX2SEP0_KOCRH</name>
<dbReference type="Pfam" id="PF01168">
    <property type="entry name" value="Ala_racemase_N"/>
    <property type="match status" value="1"/>
</dbReference>
<evidence type="ECO:0000259" key="5">
    <source>
        <dbReference type="Pfam" id="PF01168"/>
    </source>
</evidence>
<evidence type="ECO:0000256" key="3">
    <source>
        <dbReference type="RuleBase" id="RU004514"/>
    </source>
</evidence>
<dbReference type="InterPro" id="IPR029066">
    <property type="entry name" value="PLP-binding_barrel"/>
</dbReference>
<evidence type="ECO:0000256" key="4">
    <source>
        <dbReference type="SAM" id="MobiDB-lite"/>
    </source>
</evidence>
<keyword evidence="1 2" id="KW-0663">Pyridoxal phosphate</keyword>
<dbReference type="SUPFAM" id="SSF51419">
    <property type="entry name" value="PLP-binding barrel"/>
    <property type="match status" value="1"/>
</dbReference>
<dbReference type="InterPro" id="IPR011078">
    <property type="entry name" value="PyrdxlP_homeostasis"/>
</dbReference>
<sequence>MSHEPTTGEAATASPGVTEDGDAHRTAELAQRVASVRQRILSAAQDRDEQHDHGGELPSLVVVTKFFPAEDVLRLRELGVRAVGENKDQEAGPKAARVAEVLGHREPPVTPPVWHFVGQLQSNKAKRVVRYASWVHSVDRPSLVTALGKAVRHHREAVLAEEVTPGPCAEHDLTCLLQVELDPEVSRDGARGGAHPDALPALADAVAVTEGLALGGVMAVAPRDGDPSEAFERLWEISQLLQREHPQARAVSAGMSEDLEAAVLAGATHVRIGSDVLGPRPAVR</sequence>
<dbReference type="Proteomes" id="UP000298017">
    <property type="component" value="Unassembled WGS sequence"/>
</dbReference>
<proteinExistence type="inferred from homology"/>
<dbReference type="AlphaFoldDB" id="A0AAX2SEP0"/>
<feature type="domain" description="Alanine racemase N-terminal" evidence="5">
    <location>
        <begin position="95"/>
        <end position="281"/>
    </location>
</feature>
<feature type="modified residue" description="N6-(pyridoxal phosphate)lysine" evidence="2">
    <location>
        <position position="65"/>
    </location>
</feature>
<evidence type="ECO:0000313" key="6">
    <source>
        <dbReference type="EMBL" id="TFI02017.1"/>
    </source>
</evidence>
<dbReference type="PANTHER" id="PTHR10146:SF14">
    <property type="entry name" value="PYRIDOXAL PHOSPHATE HOMEOSTASIS PROTEIN"/>
    <property type="match status" value="1"/>
</dbReference>
<comment type="function">
    <text evidence="2">Pyridoxal 5'-phosphate (PLP)-binding protein, which is involved in PLP homeostasis.</text>
</comment>
<keyword evidence="7" id="KW-1185">Reference proteome</keyword>
<organism evidence="6 7">
    <name type="scientific">Kocuria rhizophila</name>
    <dbReference type="NCBI Taxonomy" id="72000"/>
    <lineage>
        <taxon>Bacteria</taxon>
        <taxon>Bacillati</taxon>
        <taxon>Actinomycetota</taxon>
        <taxon>Actinomycetes</taxon>
        <taxon>Micrococcales</taxon>
        <taxon>Micrococcaceae</taxon>
        <taxon>Kocuria</taxon>
    </lineage>
</organism>
<gene>
    <name evidence="6" type="ORF">E4P33_05625</name>
</gene>
<dbReference type="Gene3D" id="3.20.20.10">
    <property type="entry name" value="Alanine racemase"/>
    <property type="match status" value="1"/>
</dbReference>
<accession>A0AAX2SEP0</accession>
<dbReference type="RefSeq" id="WP_135010492.1">
    <property type="nucleotide sequence ID" value="NZ_CAJFZU010000005.1"/>
</dbReference>
<dbReference type="InterPro" id="IPR001608">
    <property type="entry name" value="Ala_racemase_N"/>
</dbReference>
<dbReference type="PROSITE" id="PS01211">
    <property type="entry name" value="UPF0001"/>
    <property type="match status" value="1"/>
</dbReference>
<evidence type="ECO:0000256" key="2">
    <source>
        <dbReference type="HAMAP-Rule" id="MF_02087"/>
    </source>
</evidence>
<dbReference type="GO" id="GO:0030170">
    <property type="term" value="F:pyridoxal phosphate binding"/>
    <property type="evidence" value="ECO:0007669"/>
    <property type="project" value="UniProtKB-UniRule"/>
</dbReference>